<reference evidence="3" key="1">
    <citation type="journal article" date="2012" name="G3 (Bethesda)">
        <title>Pichia sorbitophila, an interspecies yeast hybrid reveals early steps of genome resolution following polyploidization.</title>
        <authorList>
            <person name="Leh Louis V."/>
            <person name="Despons L."/>
            <person name="Friedrich A."/>
            <person name="Martin T."/>
            <person name="Durrens P."/>
            <person name="Casaregola S."/>
            <person name="Neuveglise C."/>
            <person name="Fairhead C."/>
            <person name="Marck C."/>
            <person name="Cruz J.A."/>
            <person name="Straub M.L."/>
            <person name="Kugler V."/>
            <person name="Sacerdot C."/>
            <person name="Uzunov Z."/>
            <person name="Thierry A."/>
            <person name="Weiss S."/>
            <person name="Bleykasten C."/>
            <person name="De Montigny J."/>
            <person name="Jacques N."/>
            <person name="Jung P."/>
            <person name="Lemaire M."/>
            <person name="Mallet S."/>
            <person name="Morel G."/>
            <person name="Richard G.F."/>
            <person name="Sarkar A."/>
            <person name="Savel G."/>
            <person name="Schacherer J."/>
            <person name="Seret M.L."/>
            <person name="Talla E."/>
            <person name="Samson G."/>
            <person name="Jubin C."/>
            <person name="Poulain J."/>
            <person name="Vacherie B."/>
            <person name="Barbe V."/>
            <person name="Pelletier E."/>
            <person name="Sherman D.J."/>
            <person name="Westhof E."/>
            <person name="Weissenbach J."/>
            <person name="Baret P.V."/>
            <person name="Wincker P."/>
            <person name="Gaillardin C."/>
            <person name="Dujon B."/>
            <person name="Souciet J.L."/>
        </authorList>
    </citation>
    <scope>NUCLEOTIDE SEQUENCE [LARGE SCALE GENOMIC DNA]</scope>
    <source>
        <strain evidence="3">CBS 270.75 / DBVPG 7215 / KCTC 17166 / NRRL Y-17582</strain>
    </source>
</reference>
<organism evidence="2 3">
    <name type="scientific">Eremothecium cymbalariae (strain CBS 270.75 / DBVPG 7215 / KCTC 17166 / NRRL Y-17582)</name>
    <name type="common">Yeast</name>
    <dbReference type="NCBI Taxonomy" id="931890"/>
    <lineage>
        <taxon>Eukaryota</taxon>
        <taxon>Fungi</taxon>
        <taxon>Dikarya</taxon>
        <taxon>Ascomycota</taxon>
        <taxon>Saccharomycotina</taxon>
        <taxon>Saccharomycetes</taxon>
        <taxon>Saccharomycetales</taxon>
        <taxon>Saccharomycetaceae</taxon>
        <taxon>Eremothecium</taxon>
    </lineage>
</organism>
<dbReference type="HOGENOM" id="CLU_110375_0_0_1"/>
<feature type="transmembrane region" description="Helical" evidence="1">
    <location>
        <begin position="182"/>
        <end position="200"/>
    </location>
</feature>
<dbReference type="RefSeq" id="XP_003645076.1">
    <property type="nucleotide sequence ID" value="XM_003645028.1"/>
</dbReference>
<dbReference type="GeneID" id="11468281"/>
<dbReference type="FunCoup" id="G8JQA1">
    <property type="interactions" value="15"/>
</dbReference>
<evidence type="ECO:0000313" key="2">
    <source>
        <dbReference type="EMBL" id="AET38259.1"/>
    </source>
</evidence>
<keyword evidence="1" id="KW-1133">Transmembrane helix</keyword>
<dbReference type="EMBL" id="CP002498">
    <property type="protein sequence ID" value="AET38259.1"/>
    <property type="molecule type" value="Genomic_DNA"/>
</dbReference>
<keyword evidence="1" id="KW-0812">Transmembrane</keyword>
<dbReference type="OrthoDB" id="5580261at2759"/>
<dbReference type="InParanoid" id="G8JQA1"/>
<dbReference type="OMA" id="YAYVIVK"/>
<dbReference type="Pfam" id="PF10306">
    <property type="entry name" value="FLILHELTA"/>
    <property type="match status" value="1"/>
</dbReference>
<dbReference type="AlphaFoldDB" id="G8JQA1"/>
<keyword evidence="1" id="KW-0472">Membrane</keyword>
<feature type="transmembrane region" description="Helical" evidence="1">
    <location>
        <begin position="98"/>
        <end position="120"/>
    </location>
</feature>
<dbReference type="eggNOG" id="ENOG502S09K">
    <property type="taxonomic scope" value="Eukaryota"/>
</dbReference>
<dbReference type="GO" id="GO:0005739">
    <property type="term" value="C:mitochondrion"/>
    <property type="evidence" value="ECO:0007669"/>
    <property type="project" value="TreeGrafter"/>
</dbReference>
<dbReference type="PANTHER" id="PTHR28002:SF1">
    <property type="entry name" value="MIOREX COMPLEX COMPONENT 11"/>
    <property type="match status" value="1"/>
</dbReference>
<evidence type="ECO:0000313" key="3">
    <source>
        <dbReference type="Proteomes" id="UP000006790"/>
    </source>
</evidence>
<dbReference type="InterPro" id="IPR018811">
    <property type="entry name" value="MRX11"/>
</dbReference>
<evidence type="ECO:0000256" key="1">
    <source>
        <dbReference type="SAM" id="Phobius"/>
    </source>
</evidence>
<gene>
    <name evidence="2" type="ordered locus">Ecym_2539</name>
</gene>
<keyword evidence="3" id="KW-1185">Reference proteome</keyword>
<dbReference type="PANTHER" id="PTHR28002">
    <property type="entry name" value="MIOREX COMPLEX COMPONENT 11"/>
    <property type="match status" value="1"/>
</dbReference>
<accession>G8JQA1</accession>
<dbReference type="STRING" id="931890.G8JQA1"/>
<dbReference type="KEGG" id="erc:Ecym_2539"/>
<dbReference type="Proteomes" id="UP000006790">
    <property type="component" value="Chromosome 2"/>
</dbReference>
<protein>
    <submittedName>
        <fullName evidence="2">Uncharacterized protein</fullName>
    </submittedName>
</protein>
<name>G8JQA1_ERECY</name>
<sequence>MLQLNKLPIIFKSYHTRPLDVIFNIGRIRLGTRVKLRNRSIQQISQYSNSINKTVVDKQLSKAHVYIKKSYILRKLYDNPRCRKYFDRLLKNGPISTVTAFLVLHEVTAVAPLLMIWYILYNLECTDLSMLPDYVNQKLTAVGSPVIEKLVKEHGQGCDKQKLITSGAIAYCIVKILYPARILLSLWAAPYFARILSLPYRRLKHFYKR</sequence>
<proteinExistence type="predicted"/>